<dbReference type="Gene3D" id="2.120.10.80">
    <property type="entry name" value="Kelch-type beta propeller"/>
    <property type="match status" value="1"/>
</dbReference>
<dbReference type="EMBL" id="UYRS01002596">
    <property type="protein sequence ID" value="VDK25896.1"/>
    <property type="molecule type" value="Genomic_DNA"/>
</dbReference>
<dbReference type="Proteomes" id="UP000282613">
    <property type="component" value="Unassembled WGS sequence"/>
</dbReference>
<proteinExistence type="predicted"/>
<reference evidence="1 2" key="2">
    <citation type="submission" date="2018-11" db="EMBL/GenBank/DDBJ databases">
        <authorList>
            <consortium name="Pathogen Informatics"/>
        </authorList>
    </citation>
    <scope>NUCLEOTIDE SEQUENCE [LARGE SCALE GENOMIC DNA]</scope>
</reference>
<dbReference type="AlphaFoldDB" id="A0A0R3VZ51"/>
<dbReference type="InterPro" id="IPR015915">
    <property type="entry name" value="Kelch-typ_b-propeller"/>
</dbReference>
<evidence type="ECO:0000313" key="1">
    <source>
        <dbReference type="EMBL" id="VDK25896.1"/>
    </source>
</evidence>
<name>A0A0R3VZ51_TAEAS</name>
<keyword evidence="2" id="KW-1185">Reference proteome</keyword>
<evidence type="ECO:0000313" key="2">
    <source>
        <dbReference type="Proteomes" id="UP000282613"/>
    </source>
</evidence>
<sequence>MPTWRCNPSALNIPDVGIVVVGGCADYIGPPQNSDKAELLVHDSAYESGWRWIELKPMLQARRSPEIAYFKGCVVVVGGDEGLTVECLPLSSVEQTESQWTQLHGFFKQHISSISLVTLNDRLIFLLSSFNWADVYEFLPTGNDQSLANFEWKQLFRLDGLESPKLFVAEEDLDEG</sequence>
<dbReference type="WBParaSite" id="TASK_0000269501-mRNA-1">
    <property type="protein sequence ID" value="TASK_0000269501-mRNA-1"/>
    <property type="gene ID" value="TASK_0000269501"/>
</dbReference>
<accession>A0A0R3VZ51</accession>
<organism evidence="3">
    <name type="scientific">Taenia asiatica</name>
    <name type="common">Asian tapeworm</name>
    <dbReference type="NCBI Taxonomy" id="60517"/>
    <lineage>
        <taxon>Eukaryota</taxon>
        <taxon>Metazoa</taxon>
        <taxon>Spiralia</taxon>
        <taxon>Lophotrochozoa</taxon>
        <taxon>Platyhelminthes</taxon>
        <taxon>Cestoda</taxon>
        <taxon>Eucestoda</taxon>
        <taxon>Cyclophyllidea</taxon>
        <taxon>Taeniidae</taxon>
        <taxon>Taenia</taxon>
    </lineage>
</organism>
<reference evidence="3" key="1">
    <citation type="submission" date="2017-02" db="UniProtKB">
        <authorList>
            <consortium name="WormBaseParasite"/>
        </authorList>
    </citation>
    <scope>IDENTIFICATION</scope>
</reference>
<dbReference type="OrthoDB" id="6282652at2759"/>
<protein>
    <submittedName>
        <fullName evidence="3">F-box only protein 21</fullName>
    </submittedName>
</protein>
<dbReference type="SUPFAM" id="SSF117281">
    <property type="entry name" value="Kelch motif"/>
    <property type="match status" value="1"/>
</dbReference>
<gene>
    <name evidence="1" type="ORF">TASK_LOCUS2696</name>
</gene>
<evidence type="ECO:0000313" key="3">
    <source>
        <dbReference type="WBParaSite" id="TASK_0000269501-mRNA-1"/>
    </source>
</evidence>